<name>A0ACB9GH57_CICIN</name>
<accession>A0ACB9GH57</accession>
<keyword evidence="2" id="KW-1185">Reference proteome</keyword>
<evidence type="ECO:0000313" key="1">
    <source>
        <dbReference type="EMBL" id="KAI3782775.1"/>
    </source>
</evidence>
<evidence type="ECO:0000313" key="2">
    <source>
        <dbReference type="Proteomes" id="UP001055811"/>
    </source>
</evidence>
<proteinExistence type="predicted"/>
<comment type="caution">
    <text evidence="1">The sequence shown here is derived from an EMBL/GenBank/DDBJ whole genome shotgun (WGS) entry which is preliminary data.</text>
</comment>
<sequence>MRGQCPYLYIRIMFSIKSLLPIIRKAKKVLKLQMFFFLSTDLLLYKGYRSVLSTTNFSETKFRYTYTCMYISAHTHIHGKLLNMQTRCWVQSVFWSMFRSF</sequence>
<protein>
    <submittedName>
        <fullName evidence="1">Uncharacterized protein</fullName>
    </submittedName>
</protein>
<dbReference type="Proteomes" id="UP001055811">
    <property type="component" value="Linkage Group LG02"/>
</dbReference>
<reference evidence="2" key="1">
    <citation type="journal article" date="2022" name="Mol. Ecol. Resour.">
        <title>The genomes of chicory, endive, great burdock and yacon provide insights into Asteraceae palaeo-polyploidization history and plant inulin production.</title>
        <authorList>
            <person name="Fan W."/>
            <person name="Wang S."/>
            <person name="Wang H."/>
            <person name="Wang A."/>
            <person name="Jiang F."/>
            <person name="Liu H."/>
            <person name="Zhao H."/>
            <person name="Xu D."/>
            <person name="Zhang Y."/>
        </authorList>
    </citation>
    <scope>NUCLEOTIDE SEQUENCE [LARGE SCALE GENOMIC DNA]</scope>
    <source>
        <strain evidence="2">cv. Punajuju</strain>
    </source>
</reference>
<organism evidence="1 2">
    <name type="scientific">Cichorium intybus</name>
    <name type="common">Chicory</name>
    <dbReference type="NCBI Taxonomy" id="13427"/>
    <lineage>
        <taxon>Eukaryota</taxon>
        <taxon>Viridiplantae</taxon>
        <taxon>Streptophyta</taxon>
        <taxon>Embryophyta</taxon>
        <taxon>Tracheophyta</taxon>
        <taxon>Spermatophyta</taxon>
        <taxon>Magnoliopsida</taxon>
        <taxon>eudicotyledons</taxon>
        <taxon>Gunneridae</taxon>
        <taxon>Pentapetalae</taxon>
        <taxon>asterids</taxon>
        <taxon>campanulids</taxon>
        <taxon>Asterales</taxon>
        <taxon>Asteraceae</taxon>
        <taxon>Cichorioideae</taxon>
        <taxon>Cichorieae</taxon>
        <taxon>Cichoriinae</taxon>
        <taxon>Cichorium</taxon>
    </lineage>
</organism>
<dbReference type="EMBL" id="CM042010">
    <property type="protein sequence ID" value="KAI3782775.1"/>
    <property type="molecule type" value="Genomic_DNA"/>
</dbReference>
<gene>
    <name evidence="1" type="ORF">L2E82_12831</name>
</gene>
<reference evidence="1 2" key="2">
    <citation type="journal article" date="2022" name="Mol. Ecol. Resour.">
        <title>The genomes of chicory, endive, great burdock and yacon provide insights into Asteraceae paleo-polyploidization history and plant inulin production.</title>
        <authorList>
            <person name="Fan W."/>
            <person name="Wang S."/>
            <person name="Wang H."/>
            <person name="Wang A."/>
            <person name="Jiang F."/>
            <person name="Liu H."/>
            <person name="Zhao H."/>
            <person name="Xu D."/>
            <person name="Zhang Y."/>
        </authorList>
    </citation>
    <scope>NUCLEOTIDE SEQUENCE [LARGE SCALE GENOMIC DNA]</scope>
    <source>
        <strain evidence="2">cv. Punajuju</strain>
        <tissue evidence="1">Leaves</tissue>
    </source>
</reference>